<dbReference type="OrthoDB" id="595236at2"/>
<evidence type="ECO:0000313" key="2">
    <source>
        <dbReference type="Proteomes" id="UP000239907"/>
    </source>
</evidence>
<organism evidence="1 2">
    <name type="scientific">Rubritalea profundi</name>
    <dbReference type="NCBI Taxonomy" id="1658618"/>
    <lineage>
        <taxon>Bacteria</taxon>
        <taxon>Pseudomonadati</taxon>
        <taxon>Verrucomicrobiota</taxon>
        <taxon>Verrucomicrobiia</taxon>
        <taxon>Verrucomicrobiales</taxon>
        <taxon>Rubritaleaceae</taxon>
        <taxon>Rubritalea</taxon>
    </lineage>
</organism>
<dbReference type="Proteomes" id="UP000239907">
    <property type="component" value="Unassembled WGS sequence"/>
</dbReference>
<accession>A0A2S7U025</accession>
<dbReference type="EMBL" id="MQWA01000001">
    <property type="protein sequence ID" value="PQJ27672.1"/>
    <property type="molecule type" value="Genomic_DNA"/>
</dbReference>
<protein>
    <recommendedName>
        <fullName evidence="3">Protein kinase domain-containing protein</fullName>
    </recommendedName>
</protein>
<gene>
    <name evidence="1" type="ORF">BSZ32_03600</name>
</gene>
<dbReference type="InterPro" id="IPR019647">
    <property type="entry name" value="PhoP_reg_network_YrbL"/>
</dbReference>
<evidence type="ECO:0000313" key="1">
    <source>
        <dbReference type="EMBL" id="PQJ27672.1"/>
    </source>
</evidence>
<name>A0A2S7U025_9BACT</name>
<proteinExistence type="predicted"/>
<reference evidence="1 2" key="1">
    <citation type="submission" date="2016-12" db="EMBL/GenBank/DDBJ databases">
        <title>Study of bacterial adaptation to deep sea.</title>
        <authorList>
            <person name="Song J."/>
            <person name="Yoshizawa S."/>
            <person name="Kogure K."/>
        </authorList>
    </citation>
    <scope>NUCLEOTIDE SEQUENCE [LARGE SCALE GENOMIC DNA]</scope>
    <source>
        <strain evidence="1 2">SAORIC-165</strain>
    </source>
</reference>
<comment type="caution">
    <text evidence="1">The sequence shown here is derived from an EMBL/GenBank/DDBJ whole genome shotgun (WGS) entry which is preliminary data.</text>
</comment>
<keyword evidence="2" id="KW-1185">Reference proteome</keyword>
<dbReference type="AlphaFoldDB" id="A0A2S7U025"/>
<dbReference type="RefSeq" id="WP_105042159.1">
    <property type="nucleotide sequence ID" value="NZ_MQWA01000001.1"/>
</dbReference>
<evidence type="ECO:0008006" key="3">
    <source>
        <dbReference type="Google" id="ProtNLM"/>
    </source>
</evidence>
<sequence length="190" mass="22142">MKIELNDDLLIARGTRRACYQHPDEASLCIKISTGTPNSIKQQARECHYYRAMDKRGVDFSHLTRYEGAIETNLGTGHLYECIKDHDDTYSKSLTHYLKKNNGQQKELMLQFSNLEDYLLKHGILFYDLNGGNIICKKDPQGKLRLVMIDGIGEVISFTFLNIFKFHRDKTIRRRWQRVVKNVELSLTRS</sequence>
<dbReference type="Pfam" id="PF10707">
    <property type="entry name" value="YrbL-PhoP_reg"/>
    <property type="match status" value="1"/>
</dbReference>